<evidence type="ECO:0000259" key="1">
    <source>
        <dbReference type="Pfam" id="PF00534"/>
    </source>
</evidence>
<gene>
    <name evidence="2" type="ORF">DDV96_05610</name>
</gene>
<dbReference type="EMBL" id="QEHR01000003">
    <property type="protein sequence ID" value="PVW15744.1"/>
    <property type="molecule type" value="Genomic_DNA"/>
</dbReference>
<dbReference type="GO" id="GO:0016757">
    <property type="term" value="F:glycosyltransferase activity"/>
    <property type="evidence" value="ECO:0007669"/>
    <property type="project" value="InterPro"/>
</dbReference>
<protein>
    <recommendedName>
        <fullName evidence="1">Glycosyl transferase family 1 domain-containing protein</fullName>
    </recommendedName>
</protein>
<dbReference type="RefSeq" id="WP_116693766.1">
    <property type="nucleotide sequence ID" value="NZ_QEHR01000003.1"/>
</dbReference>
<evidence type="ECO:0000313" key="2">
    <source>
        <dbReference type="EMBL" id="PVW15744.1"/>
    </source>
</evidence>
<dbReference type="PANTHER" id="PTHR12526:SF637">
    <property type="entry name" value="GLYCOSYLTRANSFERASE EPSF-RELATED"/>
    <property type="match status" value="1"/>
</dbReference>
<dbReference type="InterPro" id="IPR001296">
    <property type="entry name" value="Glyco_trans_1"/>
</dbReference>
<dbReference type="Proteomes" id="UP000245962">
    <property type="component" value="Unassembled WGS sequence"/>
</dbReference>
<sequence length="376" mass="43098">MKIFFPLGAFYPSQIGGPCNTLYWHCCALKENKVKPTVVTTTIGINDKVNFNEWLQLDCGNVFYGIKGVSALKTRKRLSREITKADVLHLNSLFSPFSIYSFLYRSVFHPKKNIIWSVRGELNENALKFSSWKKKPLLSLYKLLNKNVVYHGTSPQETIGIKKMFPKNKTVEVPNFIAPSKRLTTTKSKNLLYVGRIHPIKSLDKIIKALALSKTFLESNSKFFIVGKQEKRHNTYKEELVSLINKLNLQYKIVFKGHLEGIEKEKIYAESYALILASETENFGNVVVESLNQGTPVIASKGTPWQILEDYNAGLHVLNDPVFLSKAIDSLLLLDKDKYQQMCTNSYKLIDEKFNVDSQINKWIDIYKSLLNENRK</sequence>
<dbReference type="Gene3D" id="3.40.50.2000">
    <property type="entry name" value="Glycogen Phosphorylase B"/>
    <property type="match status" value="2"/>
</dbReference>
<dbReference type="PANTHER" id="PTHR12526">
    <property type="entry name" value="GLYCOSYLTRANSFERASE"/>
    <property type="match status" value="1"/>
</dbReference>
<evidence type="ECO:0000313" key="3">
    <source>
        <dbReference type="Proteomes" id="UP000245962"/>
    </source>
</evidence>
<feature type="domain" description="Glycosyl transferase family 1" evidence="1">
    <location>
        <begin position="184"/>
        <end position="348"/>
    </location>
</feature>
<name>A0A2U0I3V1_9FLAO</name>
<dbReference type="AlphaFoldDB" id="A0A2U0I3V1"/>
<dbReference type="CDD" id="cd03801">
    <property type="entry name" value="GT4_PimA-like"/>
    <property type="match status" value="1"/>
</dbReference>
<dbReference type="SUPFAM" id="SSF53756">
    <property type="entry name" value="UDP-Glycosyltransferase/glycogen phosphorylase"/>
    <property type="match status" value="1"/>
</dbReference>
<organism evidence="2 3">
    <name type="scientific">Marixanthomonas spongiae</name>
    <dbReference type="NCBI Taxonomy" id="2174845"/>
    <lineage>
        <taxon>Bacteria</taxon>
        <taxon>Pseudomonadati</taxon>
        <taxon>Bacteroidota</taxon>
        <taxon>Flavobacteriia</taxon>
        <taxon>Flavobacteriales</taxon>
        <taxon>Flavobacteriaceae</taxon>
        <taxon>Marixanthomonas</taxon>
    </lineage>
</organism>
<accession>A0A2U0I3V1</accession>
<keyword evidence="3" id="KW-1185">Reference proteome</keyword>
<dbReference type="OrthoDB" id="9811239at2"/>
<comment type="caution">
    <text evidence="2">The sequence shown here is derived from an EMBL/GenBank/DDBJ whole genome shotgun (WGS) entry which is preliminary data.</text>
</comment>
<proteinExistence type="predicted"/>
<dbReference type="Pfam" id="PF00534">
    <property type="entry name" value="Glycos_transf_1"/>
    <property type="match status" value="1"/>
</dbReference>
<reference evidence="2 3" key="1">
    <citation type="submission" date="2018-04" db="EMBL/GenBank/DDBJ databases">
        <title>Marixanthomonas spongiae HN-E44 sp. nov., isolated from a marine sponge.</title>
        <authorList>
            <person name="Luo L."/>
            <person name="Zhuang L."/>
        </authorList>
    </citation>
    <scope>NUCLEOTIDE SEQUENCE [LARGE SCALE GENOMIC DNA]</scope>
    <source>
        <strain evidence="2 3">HN-E44</strain>
    </source>
</reference>